<comment type="similarity">
    <text evidence="1 9 10">Belongs to the class-I aminoacyl-tRNA synthetase family.</text>
</comment>
<evidence type="ECO:0000259" key="13">
    <source>
        <dbReference type="Pfam" id="PF09334"/>
    </source>
</evidence>
<evidence type="ECO:0000256" key="6">
    <source>
        <dbReference type="ARBA" id="ARBA00022917"/>
    </source>
</evidence>
<dbReference type="RefSeq" id="WP_066693852.1">
    <property type="nucleotide sequence ID" value="NZ_CP117025.1"/>
</dbReference>
<evidence type="ECO:0000256" key="4">
    <source>
        <dbReference type="ARBA" id="ARBA00022741"/>
    </source>
</evidence>
<dbReference type="Gene3D" id="3.40.50.620">
    <property type="entry name" value="HUPs"/>
    <property type="match status" value="2"/>
</dbReference>
<dbReference type="CDD" id="cd00812">
    <property type="entry name" value="LeuRS_core"/>
    <property type="match status" value="1"/>
</dbReference>
<evidence type="ECO:0000313" key="16">
    <source>
        <dbReference type="Proteomes" id="UP000076609"/>
    </source>
</evidence>
<evidence type="ECO:0000256" key="2">
    <source>
        <dbReference type="ARBA" id="ARBA00022490"/>
    </source>
</evidence>
<feature type="domain" description="Aminoacyl-tRNA synthetase class Ia" evidence="11">
    <location>
        <begin position="420"/>
        <end position="576"/>
    </location>
</feature>
<accession>A0ABR5Y846</accession>
<name>A0ABR5Y846_9SPHN</name>
<dbReference type="InterPro" id="IPR014729">
    <property type="entry name" value="Rossmann-like_a/b/a_fold"/>
</dbReference>
<proteinExistence type="inferred from homology"/>
<keyword evidence="2 9" id="KW-0963">Cytoplasm</keyword>
<dbReference type="Gene3D" id="3.10.20.590">
    <property type="match status" value="1"/>
</dbReference>
<dbReference type="SUPFAM" id="SSF52374">
    <property type="entry name" value="Nucleotidylyl transferase"/>
    <property type="match status" value="1"/>
</dbReference>
<evidence type="ECO:0000313" key="15">
    <source>
        <dbReference type="EMBL" id="KZE08732.1"/>
    </source>
</evidence>
<evidence type="ECO:0000259" key="11">
    <source>
        <dbReference type="Pfam" id="PF00133"/>
    </source>
</evidence>
<dbReference type="InterPro" id="IPR025709">
    <property type="entry name" value="Leu_tRNA-synth_edit"/>
</dbReference>
<comment type="subcellular location">
    <subcellularLocation>
        <location evidence="9">Cytoplasm</location>
    </subcellularLocation>
</comment>
<dbReference type="GO" id="GO:0016874">
    <property type="term" value="F:ligase activity"/>
    <property type="evidence" value="ECO:0007669"/>
    <property type="project" value="UniProtKB-KW"/>
</dbReference>
<dbReference type="Pfam" id="PF08264">
    <property type="entry name" value="Anticodon_1"/>
    <property type="match status" value="1"/>
</dbReference>
<dbReference type="Gene3D" id="3.90.740.10">
    <property type="entry name" value="Valyl/Leucyl/Isoleucyl-tRNA synthetase, editing domain"/>
    <property type="match status" value="1"/>
</dbReference>
<evidence type="ECO:0000259" key="12">
    <source>
        <dbReference type="Pfam" id="PF08264"/>
    </source>
</evidence>
<dbReference type="Proteomes" id="UP000076609">
    <property type="component" value="Unassembled WGS sequence"/>
</dbReference>
<keyword evidence="5 9" id="KW-0067">ATP-binding</keyword>
<feature type="domain" description="Leucyl-tRNA synthetase editing" evidence="14">
    <location>
        <begin position="221"/>
        <end position="406"/>
    </location>
</feature>
<dbReference type="EC" id="6.1.1.4" evidence="9"/>
<dbReference type="EMBL" id="LQQO01000061">
    <property type="protein sequence ID" value="KZE08732.1"/>
    <property type="molecule type" value="Genomic_DNA"/>
</dbReference>
<dbReference type="PRINTS" id="PR00985">
    <property type="entry name" value="TRNASYNTHLEU"/>
</dbReference>
<dbReference type="NCBIfam" id="TIGR00396">
    <property type="entry name" value="leuS_bact"/>
    <property type="match status" value="1"/>
</dbReference>
<dbReference type="InterPro" id="IPR009080">
    <property type="entry name" value="tRNAsynth_Ia_anticodon-bd"/>
</dbReference>
<sequence>MTPRFSPAEADARWQAAWDSAQTFVADDHSPKPKRYVLEMFPYPSGRIHMGHVRNYTMGDVLARFLRMTGHEVLHPMGWDAFGMPAENAAMEKKVHPGEWTYANIAAMKAQLKRLGLAFDWLREFATCDPDYYGHEQALFLELLKGGLVYRKESAVNWDPVDMTVLANEQVIDGRGWRSGALVEKRKLSQWFLKITDFADDLLAGLGTLDQWPDKVRLMQENWIGKSEGLQFSFAPVAPFDQRIEVYSTRPDTIFGASFVAIAADHPIARALADAKPDAAAFIELCKQGGTTAAELETAEKLGFDTGYRMQHPFAAGVELPVYIANFVLMDYGTGAVMGVPAHDQRDLDFARKYGLDVRRVVADGDLTDPVFDGSEAYTGPGRLVNSDFLNDMDVAAAKRAVIDRAEAGGWGKGTTVWRLRDWGVSRQRYWGTPIPIVHCGACGVVPVPTDQLPVKLPEDVSFDIPGNPLDRHPTWKHVDCPSCGAPARRETDTLDTFVDSSWYFIRFASQPDDKPFDRAVAESWLPVDQYIGGVEHAILHLLYARFWTRALNHVGLIDLKEPFAGLFTQGMVTHETYKSADGRWLAPSEVTDGIETATGDAITIGRVEKMSKSKKNTVDPEPILDRYGADAARWFMLSDSPPERDLPWSEAGIEGAERFVKRVWKLVANHTAGGTSPEALTRAVHRTIAGVADDITALQFNKAVAKLYTLLGEAEKAKGMSDADMDALLLLVSPMIPHLAEEAWSQLGRPGLIADAAWPLVDAAMLVEAESTIAVQVNGKLRDTIVLAKGAPKEDAEAAALASEKIVRALEGKAPRKVIVVPDRLVNIVA</sequence>
<keyword evidence="4 9" id="KW-0547">Nucleotide-binding</keyword>
<evidence type="ECO:0000256" key="1">
    <source>
        <dbReference type="ARBA" id="ARBA00005594"/>
    </source>
</evidence>
<dbReference type="SUPFAM" id="SSF47323">
    <property type="entry name" value="Anticodon-binding domain of a subclass of class I aminoacyl-tRNA synthetases"/>
    <property type="match status" value="1"/>
</dbReference>
<dbReference type="HAMAP" id="MF_00049_B">
    <property type="entry name" value="Leu_tRNA_synth_B"/>
    <property type="match status" value="1"/>
</dbReference>
<dbReference type="PROSITE" id="PS00178">
    <property type="entry name" value="AA_TRNA_LIGASE_I"/>
    <property type="match status" value="1"/>
</dbReference>
<evidence type="ECO:0000256" key="8">
    <source>
        <dbReference type="ARBA" id="ARBA00047469"/>
    </source>
</evidence>
<protein>
    <recommendedName>
        <fullName evidence="9">Leucine--tRNA ligase</fullName>
        <ecNumber evidence="9">6.1.1.4</ecNumber>
    </recommendedName>
    <alternativeName>
        <fullName evidence="9">Leucyl-tRNA synthetase</fullName>
        <shortName evidence="9">LeuRS</shortName>
    </alternativeName>
</protein>
<comment type="catalytic activity">
    <reaction evidence="8 9">
        <text>tRNA(Leu) + L-leucine + ATP = L-leucyl-tRNA(Leu) + AMP + diphosphate</text>
        <dbReference type="Rhea" id="RHEA:11688"/>
        <dbReference type="Rhea" id="RHEA-COMP:9613"/>
        <dbReference type="Rhea" id="RHEA-COMP:9622"/>
        <dbReference type="ChEBI" id="CHEBI:30616"/>
        <dbReference type="ChEBI" id="CHEBI:33019"/>
        <dbReference type="ChEBI" id="CHEBI:57427"/>
        <dbReference type="ChEBI" id="CHEBI:78442"/>
        <dbReference type="ChEBI" id="CHEBI:78494"/>
        <dbReference type="ChEBI" id="CHEBI:456215"/>
        <dbReference type="EC" id="6.1.1.4"/>
    </reaction>
</comment>
<comment type="caution">
    <text evidence="15">The sequence shown here is derived from an EMBL/GenBank/DDBJ whole genome shotgun (WGS) entry which is preliminary data.</text>
</comment>
<keyword evidence="7 9" id="KW-0030">Aminoacyl-tRNA synthetase</keyword>
<feature type="domain" description="Methionyl/Valyl/Leucyl/Isoleucyl-tRNA synthetase anticodon-binding" evidence="12">
    <location>
        <begin position="683"/>
        <end position="795"/>
    </location>
</feature>
<feature type="domain" description="Aminoacyl-tRNA synthetase class Ia" evidence="11">
    <location>
        <begin position="609"/>
        <end position="649"/>
    </location>
</feature>
<evidence type="ECO:0000256" key="5">
    <source>
        <dbReference type="ARBA" id="ARBA00022840"/>
    </source>
</evidence>
<evidence type="ECO:0000256" key="7">
    <source>
        <dbReference type="ARBA" id="ARBA00023146"/>
    </source>
</evidence>
<organism evidence="15 16">
    <name type="scientific">Sphingomonas hankookensis</name>
    <dbReference type="NCBI Taxonomy" id="563996"/>
    <lineage>
        <taxon>Bacteria</taxon>
        <taxon>Pseudomonadati</taxon>
        <taxon>Pseudomonadota</taxon>
        <taxon>Alphaproteobacteria</taxon>
        <taxon>Sphingomonadales</taxon>
        <taxon>Sphingomonadaceae</taxon>
        <taxon>Sphingomonas</taxon>
    </lineage>
</organism>
<dbReference type="PANTHER" id="PTHR43740">
    <property type="entry name" value="LEUCYL-TRNA SYNTHETASE"/>
    <property type="match status" value="1"/>
</dbReference>
<dbReference type="InterPro" id="IPR001412">
    <property type="entry name" value="aa-tRNA-synth_I_CS"/>
</dbReference>
<dbReference type="SUPFAM" id="SSF50677">
    <property type="entry name" value="ValRS/IleRS/LeuRS editing domain"/>
    <property type="match status" value="1"/>
</dbReference>
<feature type="domain" description="Methionyl/Leucyl tRNA synthetase" evidence="13">
    <location>
        <begin position="40"/>
        <end position="171"/>
    </location>
</feature>
<gene>
    <name evidence="9" type="primary">leuS</name>
    <name evidence="15" type="ORF">AVT10_07355</name>
</gene>
<dbReference type="Gene3D" id="2.20.28.290">
    <property type="match status" value="1"/>
</dbReference>
<dbReference type="Gene3D" id="1.10.730.10">
    <property type="entry name" value="Isoleucyl-tRNA Synthetase, Domain 1"/>
    <property type="match status" value="1"/>
</dbReference>
<evidence type="ECO:0000256" key="9">
    <source>
        <dbReference type="HAMAP-Rule" id="MF_00049"/>
    </source>
</evidence>
<dbReference type="CDD" id="cd07958">
    <property type="entry name" value="Anticodon_Ia_Leu_BEm"/>
    <property type="match status" value="1"/>
</dbReference>
<dbReference type="InterPro" id="IPR009008">
    <property type="entry name" value="Val/Leu/Ile-tRNA-synth_edit"/>
</dbReference>
<feature type="binding site" evidence="9">
    <location>
        <position position="613"/>
    </location>
    <ligand>
        <name>ATP</name>
        <dbReference type="ChEBI" id="CHEBI:30616"/>
    </ligand>
</feature>
<dbReference type="InterPro" id="IPR002302">
    <property type="entry name" value="Leu-tRNA-ligase"/>
</dbReference>
<dbReference type="Pfam" id="PF00133">
    <property type="entry name" value="tRNA-synt_1"/>
    <property type="match status" value="2"/>
</dbReference>
<keyword evidence="16" id="KW-1185">Reference proteome</keyword>
<feature type="short sequence motif" description="'HIGH' region" evidence="9">
    <location>
        <begin position="42"/>
        <end position="52"/>
    </location>
</feature>
<keyword evidence="6 9" id="KW-0648">Protein biosynthesis</keyword>
<evidence type="ECO:0000259" key="14">
    <source>
        <dbReference type="Pfam" id="PF13603"/>
    </source>
</evidence>
<dbReference type="InterPro" id="IPR002300">
    <property type="entry name" value="aa-tRNA-synth_Ia"/>
</dbReference>
<dbReference type="Pfam" id="PF13603">
    <property type="entry name" value="tRNA-synt_1_2"/>
    <property type="match status" value="1"/>
</dbReference>
<dbReference type="PANTHER" id="PTHR43740:SF2">
    <property type="entry name" value="LEUCINE--TRNA LIGASE, MITOCHONDRIAL"/>
    <property type="match status" value="1"/>
</dbReference>
<dbReference type="InterPro" id="IPR015413">
    <property type="entry name" value="Methionyl/Leucyl_tRNA_Synth"/>
</dbReference>
<keyword evidence="3 9" id="KW-0436">Ligase</keyword>
<evidence type="ECO:0000256" key="3">
    <source>
        <dbReference type="ARBA" id="ARBA00022598"/>
    </source>
</evidence>
<dbReference type="InterPro" id="IPR013155">
    <property type="entry name" value="M/V/L/I-tRNA-synth_anticd-bd"/>
</dbReference>
<reference evidence="16" key="1">
    <citation type="submission" date="2016-01" db="EMBL/GenBank/DDBJ databases">
        <title>Draft genome of Chromobacterium sp. F49.</title>
        <authorList>
            <person name="Hong K.W."/>
        </authorList>
    </citation>
    <scope>NUCLEOTIDE SEQUENCE [LARGE SCALE GENOMIC DNA]</scope>
    <source>
        <strain evidence="16">CN3</strain>
    </source>
</reference>
<dbReference type="Pfam" id="PF09334">
    <property type="entry name" value="tRNA-synt_1g"/>
    <property type="match status" value="1"/>
</dbReference>
<feature type="short sequence motif" description="'KMSKS' region" evidence="9">
    <location>
        <begin position="610"/>
        <end position="614"/>
    </location>
</feature>
<evidence type="ECO:0000256" key="10">
    <source>
        <dbReference type="RuleBase" id="RU363035"/>
    </source>
</evidence>